<dbReference type="EMBL" id="JAHUZD010000123">
    <property type="protein sequence ID" value="KAI3403644.1"/>
    <property type="molecule type" value="Genomic_DNA"/>
</dbReference>
<keyword evidence="4 8" id="KW-0560">Oxidoreductase</keyword>
<accession>A0AAI9SVS9</accession>
<evidence type="ECO:0000256" key="6">
    <source>
        <dbReference type="ARBA" id="ARBA00049091"/>
    </source>
</evidence>
<evidence type="ECO:0000256" key="8">
    <source>
        <dbReference type="RuleBase" id="RU000499"/>
    </source>
</evidence>
<organism evidence="10 11">
    <name type="scientific">Candida oxycetoniae</name>
    <dbReference type="NCBI Taxonomy" id="497107"/>
    <lineage>
        <taxon>Eukaryota</taxon>
        <taxon>Fungi</taxon>
        <taxon>Dikarya</taxon>
        <taxon>Ascomycota</taxon>
        <taxon>Saccharomycotina</taxon>
        <taxon>Pichiomycetes</taxon>
        <taxon>Debaryomycetaceae</taxon>
        <taxon>Candida/Lodderomyces clade</taxon>
        <taxon>Candida</taxon>
    </lineage>
</organism>
<dbReference type="PIRSF" id="PIRSF000303">
    <property type="entry name" value="Glutathion_perox"/>
    <property type="match status" value="1"/>
</dbReference>
<evidence type="ECO:0000256" key="1">
    <source>
        <dbReference type="ARBA" id="ARBA00006926"/>
    </source>
</evidence>
<dbReference type="PROSITE" id="PS51355">
    <property type="entry name" value="GLUTATHIONE_PEROXID_3"/>
    <property type="match status" value="1"/>
</dbReference>
<keyword evidence="5" id="KW-0676">Redox-active center</keyword>
<dbReference type="PRINTS" id="PR01011">
    <property type="entry name" value="GLUTPROXDASE"/>
</dbReference>
<dbReference type="PROSITE" id="PS00460">
    <property type="entry name" value="GLUTATHIONE_PEROXID_1"/>
    <property type="match status" value="1"/>
</dbReference>
<dbReference type="PANTHER" id="PTHR11592:SF78">
    <property type="entry name" value="GLUTATHIONE PEROXIDASE"/>
    <property type="match status" value="1"/>
</dbReference>
<dbReference type="GO" id="GO:0140824">
    <property type="term" value="F:thioredoxin-dependent peroxiredoxin activity"/>
    <property type="evidence" value="ECO:0007669"/>
    <property type="project" value="UniProtKB-EC"/>
</dbReference>
<comment type="catalytic activity">
    <reaction evidence="6">
        <text>a hydroperoxide + [thioredoxin]-dithiol = an alcohol + [thioredoxin]-disulfide + H2O</text>
        <dbReference type="Rhea" id="RHEA:62620"/>
        <dbReference type="Rhea" id="RHEA-COMP:10698"/>
        <dbReference type="Rhea" id="RHEA-COMP:10700"/>
        <dbReference type="ChEBI" id="CHEBI:15377"/>
        <dbReference type="ChEBI" id="CHEBI:29950"/>
        <dbReference type="ChEBI" id="CHEBI:30879"/>
        <dbReference type="ChEBI" id="CHEBI:35924"/>
        <dbReference type="ChEBI" id="CHEBI:50058"/>
        <dbReference type="EC" id="1.11.1.24"/>
    </reaction>
</comment>
<dbReference type="InterPro" id="IPR000889">
    <property type="entry name" value="Glutathione_peroxidase"/>
</dbReference>
<dbReference type="InterPro" id="IPR029759">
    <property type="entry name" value="GPX_AS"/>
</dbReference>
<dbReference type="GO" id="GO:0034599">
    <property type="term" value="P:cellular response to oxidative stress"/>
    <property type="evidence" value="ECO:0007669"/>
    <property type="project" value="TreeGrafter"/>
</dbReference>
<dbReference type="PROSITE" id="PS00763">
    <property type="entry name" value="GLUTATHIONE_PEROXID_2"/>
    <property type="match status" value="1"/>
</dbReference>
<evidence type="ECO:0000256" key="7">
    <source>
        <dbReference type="PIRSR" id="PIRSR000303-1"/>
    </source>
</evidence>
<evidence type="ECO:0000256" key="3">
    <source>
        <dbReference type="ARBA" id="ARBA00022862"/>
    </source>
</evidence>
<dbReference type="InterPro" id="IPR013766">
    <property type="entry name" value="Thioredoxin_domain"/>
</dbReference>
<evidence type="ECO:0000259" key="9">
    <source>
        <dbReference type="PROSITE" id="PS51352"/>
    </source>
</evidence>
<evidence type="ECO:0000313" key="11">
    <source>
        <dbReference type="Proteomes" id="UP001202479"/>
    </source>
</evidence>
<sequence>MTELNRLLTKTIYDFKLPNSSNEYIDFQTFKNKVLIIVNVASLCGYTPQYLELQQLYAKYHTRGLEILAFPCNQFGNQEPQTSKKIEQQCRRDFGVEFPIMKKCRVNGDDSIELYEFLKTSKPGLFGFRGIKWNFEKFVIDKKGNVVARFASSVTPLDFEDYIVQLLDKEEEEKIQS</sequence>
<name>A0AAI9SVS9_9ASCO</name>
<dbReference type="PROSITE" id="PS51352">
    <property type="entry name" value="THIOREDOXIN_2"/>
    <property type="match status" value="1"/>
</dbReference>
<dbReference type="Pfam" id="PF00255">
    <property type="entry name" value="GSHPx"/>
    <property type="match status" value="1"/>
</dbReference>
<reference evidence="10" key="1">
    <citation type="journal article" date="2022" name="DNA Res.">
        <title>Genome analysis of five recently described species of the CUG-Ser clade uncovers Candida theae as a new hybrid lineage with pathogenic potential in the Candida parapsilosis species complex.</title>
        <authorList>
            <person name="Mixao V."/>
            <person name="Del Olmo V."/>
            <person name="Hegedusova E."/>
            <person name="Saus E."/>
            <person name="Pryszcz L."/>
            <person name="Cillingova A."/>
            <person name="Nosek J."/>
            <person name="Gabaldon T."/>
        </authorList>
    </citation>
    <scope>NUCLEOTIDE SEQUENCE</scope>
    <source>
        <strain evidence="10">CBS 10844</strain>
    </source>
</reference>
<dbReference type="SUPFAM" id="SSF52833">
    <property type="entry name" value="Thioredoxin-like"/>
    <property type="match status" value="1"/>
</dbReference>
<keyword evidence="2 8" id="KW-0575">Peroxidase</keyword>
<dbReference type="Gene3D" id="3.40.30.10">
    <property type="entry name" value="Glutaredoxin"/>
    <property type="match status" value="1"/>
</dbReference>
<dbReference type="CDD" id="cd00340">
    <property type="entry name" value="GSH_Peroxidase"/>
    <property type="match status" value="1"/>
</dbReference>
<evidence type="ECO:0000256" key="2">
    <source>
        <dbReference type="ARBA" id="ARBA00022559"/>
    </source>
</evidence>
<gene>
    <name evidence="10" type="ORF">KGF56_003571</name>
</gene>
<proteinExistence type="inferred from homology"/>
<comment type="caution">
    <text evidence="10">The sequence shown here is derived from an EMBL/GenBank/DDBJ whole genome shotgun (WGS) entry which is preliminary data.</text>
</comment>
<evidence type="ECO:0000313" key="10">
    <source>
        <dbReference type="EMBL" id="KAI3403644.1"/>
    </source>
</evidence>
<dbReference type="InterPro" id="IPR036249">
    <property type="entry name" value="Thioredoxin-like_sf"/>
</dbReference>
<evidence type="ECO:0000256" key="4">
    <source>
        <dbReference type="ARBA" id="ARBA00023002"/>
    </source>
</evidence>
<dbReference type="Proteomes" id="UP001202479">
    <property type="component" value="Unassembled WGS sequence"/>
</dbReference>
<dbReference type="AlphaFoldDB" id="A0AAI9SVS9"/>
<dbReference type="RefSeq" id="XP_049179391.1">
    <property type="nucleotide sequence ID" value="XM_049324916.1"/>
</dbReference>
<evidence type="ECO:0000256" key="5">
    <source>
        <dbReference type="ARBA" id="ARBA00023284"/>
    </source>
</evidence>
<dbReference type="PANTHER" id="PTHR11592">
    <property type="entry name" value="GLUTATHIONE PEROXIDASE"/>
    <property type="match status" value="1"/>
</dbReference>
<keyword evidence="11" id="KW-1185">Reference proteome</keyword>
<dbReference type="FunFam" id="3.40.30.10:FF:000010">
    <property type="entry name" value="Glutathione peroxidase"/>
    <property type="match status" value="1"/>
</dbReference>
<feature type="domain" description="Thioredoxin" evidence="9">
    <location>
        <begin position="6"/>
        <end position="172"/>
    </location>
</feature>
<feature type="active site" evidence="7">
    <location>
        <position position="44"/>
    </location>
</feature>
<comment type="similarity">
    <text evidence="1 8">Belongs to the glutathione peroxidase family.</text>
</comment>
<dbReference type="InterPro" id="IPR029760">
    <property type="entry name" value="GPX_CS"/>
</dbReference>
<keyword evidence="3" id="KW-0049">Antioxidant</keyword>
<protein>
    <recommendedName>
        <fullName evidence="8">Glutathione peroxidase</fullName>
    </recommendedName>
</protein>
<dbReference type="GeneID" id="73381186"/>